<dbReference type="RefSeq" id="WP_338530300.1">
    <property type="nucleotide sequence ID" value="NZ_CP030941.1"/>
</dbReference>
<protein>
    <recommendedName>
        <fullName evidence="3">DUF924 domain-containing protein</fullName>
    </recommendedName>
</protein>
<reference evidence="1 2" key="1">
    <citation type="submission" date="2018-07" db="EMBL/GenBank/DDBJ databases">
        <title>Genome sequence of Nitratireductor thuwali#1536.</title>
        <authorList>
            <person name="Michoud G."/>
            <person name="Merlino G."/>
            <person name="Sefrji F.O."/>
            <person name="Daffonchio D."/>
        </authorList>
    </citation>
    <scope>NUCLEOTIDE SEQUENCE [LARGE SCALE GENOMIC DNA]</scope>
    <source>
        <strain evidence="2">Nit1536</strain>
    </source>
</reference>
<dbReference type="Proteomes" id="UP001342418">
    <property type="component" value="Chromosome"/>
</dbReference>
<accession>A0ABY5MMG8</accession>
<proteinExistence type="predicted"/>
<organism evidence="1 2">
    <name type="scientific">Nitratireductor thuwali</name>
    <dbReference type="NCBI Taxonomy" id="2267699"/>
    <lineage>
        <taxon>Bacteria</taxon>
        <taxon>Pseudomonadati</taxon>
        <taxon>Pseudomonadota</taxon>
        <taxon>Alphaproteobacteria</taxon>
        <taxon>Hyphomicrobiales</taxon>
        <taxon>Phyllobacteriaceae</taxon>
        <taxon>Nitratireductor</taxon>
    </lineage>
</organism>
<dbReference type="EMBL" id="CP030941">
    <property type="protein sequence ID" value="UUP18029.1"/>
    <property type="molecule type" value="Genomic_DNA"/>
</dbReference>
<dbReference type="InterPro" id="IPR010323">
    <property type="entry name" value="DUF924"/>
</dbReference>
<dbReference type="SUPFAM" id="SSF48452">
    <property type="entry name" value="TPR-like"/>
    <property type="match status" value="1"/>
</dbReference>
<dbReference type="Gene3D" id="1.25.40.10">
    <property type="entry name" value="Tetratricopeptide repeat domain"/>
    <property type="match status" value="1"/>
</dbReference>
<evidence type="ECO:0008006" key="3">
    <source>
        <dbReference type="Google" id="ProtNLM"/>
    </source>
</evidence>
<dbReference type="Pfam" id="PF06041">
    <property type="entry name" value="DUF924"/>
    <property type="match status" value="1"/>
</dbReference>
<sequence length="184" mass="21285">MDDSWVDEVLAFWFEELEPKDWFEGSDALDDTIRTRFGALHERLAGGQVPPEVMEEPRTALAAVIVLDQFSRNIHRRSARAFAADDMALRIARNAVDKKFDDDMTPEERQFLYMPFQHSEISADQEHSVMLFKSLGDEEAIKYAVEHRDIIEKFGRFPHRNRALGRESTREEIAFLEGHVGFGQ</sequence>
<dbReference type="InterPro" id="IPR011990">
    <property type="entry name" value="TPR-like_helical_dom_sf"/>
</dbReference>
<evidence type="ECO:0000313" key="2">
    <source>
        <dbReference type="Proteomes" id="UP001342418"/>
    </source>
</evidence>
<evidence type="ECO:0000313" key="1">
    <source>
        <dbReference type="EMBL" id="UUP18029.1"/>
    </source>
</evidence>
<dbReference type="Gene3D" id="1.20.58.320">
    <property type="entry name" value="TPR-like"/>
    <property type="match status" value="1"/>
</dbReference>
<name>A0ABY5MMG8_9HYPH</name>
<keyword evidence="2" id="KW-1185">Reference proteome</keyword>
<gene>
    <name evidence="1" type="ORF">NTH_02505</name>
</gene>